<sequence>MKRSVSLLLLPMAAMASASTLAQSVEDRARAAAEASRAKSSTSKAIQENYLTPGLSGQPIATVDRSQSFTPSLACQKTSSLLEILIQPDGTGDINTVRIARDTDLDGSFDRVSTLPVPVSGICANGVIACQPGSWNACNYHRWNVDVSGDLGLAAAEMAELAGCYCINNSCGANLVMDNLPSVLKDLGGGAIGALTSHDPRVGVAEARINGPLIQYVGAQSTACTALPDLPQTAYRGRPTSILGDAAATAAGSSLFQSLKGSPAGIGKAEQVRACTIERDVTLRPLAYEDIVSATGVIYSVQGCGEGCRRFRIIGDGNCSSAPPIFTARFEVSDPAKLLSARIVEMGADDWVQGRINGRVVGSAGPRPWLTTGLPSGDCRTDGGAARNYTSYDFTTDLRAGPTTVSARVRGGGGGAPLTTEWGLVDVEIRVSDACEPSDRLVDQCADIGANQKCRLDSESVDGVQTFLNGVGTGLRPLPRSRQFGTGSCTATLTRDFFLRQRTYKCAIDTGAMPEPDLSRGAYIIDRSTETLLADRVRTADGGSAASTRAFALPDRGSVPACEAVCKTRSAKANTDAAPAGVVGAQQTSPTGFDTFYHACSPGNVCPAGPGETIVTPCGCLDTFPEAVVMMQTVRLAGADLACTATAR</sequence>
<keyword evidence="3" id="KW-1185">Reference proteome</keyword>
<reference evidence="2 3" key="1">
    <citation type="journal article" date="2015" name="Int. J. Syst. Evol. Microbiol.">
        <title>Description of Sphingopyxis fribergensis sp. nov. - a soil bacterium with the ability to degrade styrene and phenylacetic acid.</title>
        <authorList>
            <person name="Oelschlagel M."/>
            <person name="Ruckert C."/>
            <person name="Kalinowski J."/>
            <person name="Schmidt G."/>
            <person name="Schlomann M."/>
            <person name="Tischler D."/>
        </authorList>
    </citation>
    <scope>NUCLEOTIDE SEQUENCE [LARGE SCALE GENOMIC DNA]</scope>
    <source>
        <strain evidence="2 3">Kp5.2</strain>
    </source>
</reference>
<keyword evidence="1" id="KW-0732">Signal</keyword>
<dbReference type="Proteomes" id="UP000030907">
    <property type="component" value="Chromosome"/>
</dbReference>
<feature type="signal peptide" evidence="1">
    <location>
        <begin position="1"/>
        <end position="22"/>
    </location>
</feature>
<dbReference type="Gene3D" id="2.60.120.260">
    <property type="entry name" value="Galactose-binding domain-like"/>
    <property type="match status" value="1"/>
</dbReference>
<name>A0A0A7PI31_9SPHN</name>
<evidence type="ECO:0000256" key="1">
    <source>
        <dbReference type="SAM" id="SignalP"/>
    </source>
</evidence>
<dbReference type="RefSeq" id="WP_321164053.1">
    <property type="nucleotide sequence ID" value="NZ_CP009122.1"/>
</dbReference>
<protein>
    <recommendedName>
        <fullName evidence="4">Secreted protein</fullName>
    </recommendedName>
</protein>
<organism evidence="2 3">
    <name type="scientific">Sphingopyxis fribergensis</name>
    <dbReference type="NCBI Taxonomy" id="1515612"/>
    <lineage>
        <taxon>Bacteria</taxon>
        <taxon>Pseudomonadati</taxon>
        <taxon>Pseudomonadota</taxon>
        <taxon>Alphaproteobacteria</taxon>
        <taxon>Sphingomonadales</taxon>
        <taxon>Sphingomonadaceae</taxon>
        <taxon>Sphingopyxis</taxon>
    </lineage>
</organism>
<feature type="chain" id="PRO_5002042496" description="Secreted protein" evidence="1">
    <location>
        <begin position="23"/>
        <end position="648"/>
    </location>
</feature>
<evidence type="ECO:0000313" key="3">
    <source>
        <dbReference type="Proteomes" id="UP000030907"/>
    </source>
</evidence>
<dbReference type="HOGENOM" id="CLU_425718_0_0_5"/>
<dbReference type="AlphaFoldDB" id="A0A0A7PI31"/>
<dbReference type="STRING" id="1515612.SKP52_13770"/>
<gene>
    <name evidence="2" type="ORF">SKP52_13770</name>
</gene>
<evidence type="ECO:0000313" key="2">
    <source>
        <dbReference type="EMBL" id="AJA09640.1"/>
    </source>
</evidence>
<dbReference type="KEGG" id="sphk:SKP52_13770"/>
<evidence type="ECO:0008006" key="4">
    <source>
        <dbReference type="Google" id="ProtNLM"/>
    </source>
</evidence>
<dbReference type="EMBL" id="CP009122">
    <property type="protein sequence ID" value="AJA09640.1"/>
    <property type="molecule type" value="Genomic_DNA"/>
</dbReference>
<proteinExistence type="predicted"/>
<accession>A0A0A7PI31</accession>